<dbReference type="GO" id="GO:0003341">
    <property type="term" value="P:cilium movement"/>
    <property type="evidence" value="ECO:0007669"/>
    <property type="project" value="TreeGrafter"/>
</dbReference>
<comment type="caution">
    <text evidence="1">The sequence shown here is derived from an EMBL/GenBank/DDBJ whole genome shotgun (WGS) entry which is preliminary data.</text>
</comment>
<sequence length="443" mass="50065">MAWAPSICLAGEEGLGWKNTWSERLIRGDFREVELWGREELLSRLTPSAFQKEMSLTIKQRLASTQEMNLPQVVQLHDKSKTSITRVKIIPKLFPMEPDFSATDLDHSSLQPCPPELVFQNYTPGEACEMALVLRNRDKAIQDFSGQLDFSVWSTAPPRRLSWFKTRRERSGQIVQLKSACSLSPKEPGSLIKQFTATSQAGKPSYWRIEPSRGVDPSKPEVSVIVIANLDDTKKFLDKMPNWAVLHQIRPSVSSLFSSAWCLTVSSTAEAKSKDKPGWLQDQLQKGKEKLAEVGQDALKLLTEDHCLPALSGTKSPDASQSPRPCSPMFKLWPLMMDLWPDQTVEMMLESCSNTAQPMILYVGEELHLCIQFNPAYENNLNSWLAERVLRVRFMAITVKGEVFFPNLQLEAGAVDLFSVIYDAAYVLYMEMTNCSLIPVQYH</sequence>
<dbReference type="EMBL" id="SWJQ01000020">
    <property type="protein sequence ID" value="TRZ25874.1"/>
    <property type="molecule type" value="Genomic_DNA"/>
</dbReference>
<dbReference type="GO" id="GO:1904158">
    <property type="term" value="P:axonemal central apparatus assembly"/>
    <property type="evidence" value="ECO:0007669"/>
    <property type="project" value="TreeGrafter"/>
</dbReference>
<dbReference type="Proteomes" id="UP000796761">
    <property type="component" value="Unassembled WGS sequence"/>
</dbReference>
<accession>A0A8K1GUX8</accession>
<evidence type="ECO:0000313" key="1">
    <source>
        <dbReference type="EMBL" id="TRZ25874.1"/>
    </source>
</evidence>
<dbReference type="InterPro" id="IPR033305">
    <property type="entry name" value="Hydin-like"/>
</dbReference>
<evidence type="ECO:0000313" key="2">
    <source>
        <dbReference type="Proteomes" id="UP000796761"/>
    </source>
</evidence>
<organism evidence="1 2">
    <name type="scientific">Zosterops borbonicus</name>
    <dbReference type="NCBI Taxonomy" id="364589"/>
    <lineage>
        <taxon>Eukaryota</taxon>
        <taxon>Metazoa</taxon>
        <taxon>Chordata</taxon>
        <taxon>Craniata</taxon>
        <taxon>Vertebrata</taxon>
        <taxon>Euteleostomi</taxon>
        <taxon>Archelosauria</taxon>
        <taxon>Archosauria</taxon>
        <taxon>Dinosauria</taxon>
        <taxon>Saurischia</taxon>
        <taxon>Theropoda</taxon>
        <taxon>Coelurosauria</taxon>
        <taxon>Aves</taxon>
        <taxon>Neognathae</taxon>
        <taxon>Neoaves</taxon>
        <taxon>Telluraves</taxon>
        <taxon>Australaves</taxon>
        <taxon>Passeriformes</taxon>
        <taxon>Sylvioidea</taxon>
        <taxon>Zosteropidae</taxon>
        <taxon>Zosterops</taxon>
    </lineage>
</organism>
<dbReference type="PANTHER" id="PTHR23053">
    <property type="entry name" value="DLEC1 DELETED IN LUNG AND ESOPHAGEAL CANCER 1"/>
    <property type="match status" value="1"/>
</dbReference>
<dbReference type="OrthoDB" id="9218362at2759"/>
<gene>
    <name evidence="1" type="ORF">HGM15179_001221</name>
</gene>
<name>A0A8K1GUX8_9PASS</name>
<keyword evidence="2" id="KW-1185">Reference proteome</keyword>
<reference evidence="1" key="1">
    <citation type="submission" date="2019-04" db="EMBL/GenBank/DDBJ databases">
        <title>Genome assembly of Zosterops borbonicus 15179.</title>
        <authorList>
            <person name="Leroy T."/>
            <person name="Anselmetti Y."/>
            <person name="Tilak M.-K."/>
            <person name="Nabholz B."/>
        </authorList>
    </citation>
    <scope>NUCLEOTIDE SEQUENCE</scope>
    <source>
        <strain evidence="1">HGM_15179</strain>
        <tissue evidence="1">Muscle</tissue>
    </source>
</reference>
<proteinExistence type="predicted"/>
<dbReference type="GO" id="GO:0005930">
    <property type="term" value="C:axoneme"/>
    <property type="evidence" value="ECO:0007669"/>
    <property type="project" value="TreeGrafter"/>
</dbReference>
<protein>
    <submittedName>
        <fullName evidence="1">Uncharacterized protein</fullName>
    </submittedName>
</protein>
<dbReference type="AlphaFoldDB" id="A0A8K1GUX8"/>
<dbReference type="PANTHER" id="PTHR23053:SF0">
    <property type="entry name" value="HYDROCEPHALUS-INDUCING PROTEIN HOMOLOG"/>
    <property type="match status" value="1"/>
</dbReference>